<sequence>MLQPYEDVGFLEEQGNPIGMSDIIAQDQMMNDPNYRPGTYSAPQVSDSGALSSQFQNYRVTPSSPTVGESGAILFSPFARSVEQEAQKVEDSPRLVTSAPTGVQNQQQMMNDPASSISAKVVNRSVDPTGPAANYPQRPDLPKIATDMEEQTSKQIMFDQNKIPKWNESNAFYGGLLSMGLNILSGNNLAQSFNAAGQYFDKAYGREKRQAWAEDLRRQGFDEQEIQAYIETGDNKALTDPMEKKARMQQYQLGQQQLKKAVYENSDEYQNYLRQNEDWEKGIKVRQLQNQENYQNRSLAIQQAGIENQRAKLAQAAQQFTSRDFTQFRGTLQSAMRTMEQKLVQSGLADKSLNDLQTAMQRGDNPAAQAAYMSFREYQARAMLGGNATLTTKAIEEVTGLPSKLDNALNKGLLGFGGTPTDTWVDAQRAAVKNAIKNEHEVAASLLENAYRTWAPEYGHEMAQRAVRRVAGGSNLGNITFDPQTGSMVSAKTPVADSNSVMIKRN</sequence>
<dbReference type="EMBL" id="OP491958">
    <property type="protein sequence ID" value="UZV39640.1"/>
    <property type="molecule type" value="Genomic_DNA"/>
</dbReference>
<evidence type="ECO:0000256" key="1">
    <source>
        <dbReference type="SAM" id="MobiDB-lite"/>
    </source>
</evidence>
<feature type="region of interest" description="Disordered" evidence="1">
    <location>
        <begin position="89"/>
        <end position="109"/>
    </location>
</feature>
<evidence type="ECO:0000313" key="3">
    <source>
        <dbReference type="Proteomes" id="UP001163735"/>
    </source>
</evidence>
<proteinExistence type="predicted"/>
<keyword evidence="3" id="KW-1185">Reference proteome</keyword>
<protein>
    <submittedName>
        <fullName evidence="2">Uncharacterized protein</fullName>
    </submittedName>
</protein>
<dbReference type="Proteomes" id="UP001163735">
    <property type="component" value="Segment"/>
</dbReference>
<accession>A0A9E8GHR7</accession>
<evidence type="ECO:0000313" key="2">
    <source>
        <dbReference type="EMBL" id="UZV39640.1"/>
    </source>
</evidence>
<gene>
    <name evidence="2" type="ORF">APT65_00025</name>
</gene>
<organism evidence="2 3">
    <name type="scientific">Aeromonas phage APT65</name>
    <dbReference type="NCBI Taxonomy" id="2982914"/>
    <lineage>
        <taxon>Viruses</taxon>
        <taxon>Duplodnaviria</taxon>
        <taxon>Heunggongvirae</taxon>
        <taxon>Uroviricota</taxon>
        <taxon>Caudoviricetes</taxon>
        <taxon>Aquaneticvirus</taxon>
        <taxon>Aquaneticvirus ApT65</taxon>
    </lineage>
</organism>
<feature type="compositionally biased region" description="Polar residues" evidence="1">
    <location>
        <begin position="98"/>
        <end position="109"/>
    </location>
</feature>
<reference evidence="2" key="1">
    <citation type="submission" date="2022-09" db="EMBL/GenBank/DDBJ databases">
        <authorList>
            <person name="Cebeci A."/>
            <person name="Ture M."/>
            <person name="Alemdag M."/>
            <person name="Altinok I."/>
        </authorList>
    </citation>
    <scope>NUCLEOTIDE SEQUENCE</scope>
</reference>
<name>A0A9E8GHR7_9CAUD</name>